<protein>
    <submittedName>
        <fullName evidence="2">DUF5348 domain-containing protein</fullName>
    </submittedName>
</protein>
<dbReference type="InterPro" id="IPR035255">
    <property type="entry name" value="DUF5348"/>
</dbReference>
<feature type="domain" description="DUF5348" evidence="1">
    <location>
        <begin position="73"/>
        <end position="136"/>
    </location>
</feature>
<accession>A0ABX7L494</accession>
<keyword evidence="3" id="KW-1185">Reference proteome</keyword>
<evidence type="ECO:0000313" key="3">
    <source>
        <dbReference type="Proteomes" id="UP000663452"/>
    </source>
</evidence>
<proteinExistence type="predicted"/>
<evidence type="ECO:0000259" key="1">
    <source>
        <dbReference type="Pfam" id="PF17295"/>
    </source>
</evidence>
<dbReference type="Proteomes" id="UP000663452">
    <property type="component" value="Chromosome"/>
</dbReference>
<dbReference type="Pfam" id="PF17295">
    <property type="entry name" value="DUF5348"/>
    <property type="match status" value="1"/>
</dbReference>
<gene>
    <name evidence="2" type="ORF">JRJ22_15335</name>
</gene>
<reference evidence="2 3" key="1">
    <citation type="submission" date="2021-02" db="EMBL/GenBank/DDBJ databases">
        <title>Paenibacillus tianjinensis sp. nov.</title>
        <authorList>
            <person name="Liu H."/>
        </authorList>
    </citation>
    <scope>NUCLEOTIDE SEQUENCE [LARGE SCALE GENOMIC DNA]</scope>
    <source>
        <strain evidence="2 3">TB2019</strain>
    </source>
</reference>
<sequence length="143" mass="16410">MKEKIKMALIKLEPELKRVAKLMEDAENEGVYGDTPQEHYLRSMNNKIGSKLDDARRLLRQVNAPVIEEGTLRKNASGRYELPSGDYFTSGSSIEFLHSYSDGDQIWVYSSVEHNGEDYYITNIPDTPMSGLRVRIKQLPLWD</sequence>
<evidence type="ECO:0000313" key="2">
    <source>
        <dbReference type="EMBL" id="QSF42687.1"/>
    </source>
</evidence>
<organism evidence="2 3">
    <name type="scientific">Paenibacillus tianjinensis</name>
    <dbReference type="NCBI Taxonomy" id="2810347"/>
    <lineage>
        <taxon>Bacteria</taxon>
        <taxon>Bacillati</taxon>
        <taxon>Bacillota</taxon>
        <taxon>Bacilli</taxon>
        <taxon>Bacillales</taxon>
        <taxon>Paenibacillaceae</taxon>
        <taxon>Paenibacillus</taxon>
    </lineage>
</organism>
<dbReference type="Gene3D" id="2.40.10.390">
    <property type="match status" value="1"/>
</dbReference>
<name>A0ABX7L494_9BACL</name>
<dbReference type="RefSeq" id="WP_206100376.1">
    <property type="nucleotide sequence ID" value="NZ_CP070969.1"/>
</dbReference>
<dbReference type="EMBL" id="CP070969">
    <property type="protein sequence ID" value="QSF42687.1"/>
    <property type="molecule type" value="Genomic_DNA"/>
</dbReference>